<reference evidence="3 4" key="1">
    <citation type="journal article" date="2010" name="ChemBioChem">
        <title>Cloning and characterization of the biosynthetic gene cluster of 16-membered macrolide antibiotic FD-891: involvement of a dual functional cytochrome P450 monooxygenase catalyzing epoxidation and hydroxylation.</title>
        <authorList>
            <person name="Kudo F."/>
            <person name="Motegi A."/>
            <person name="Mizoue K."/>
            <person name="Eguchi T."/>
        </authorList>
    </citation>
    <scope>NUCLEOTIDE SEQUENCE [LARGE SCALE GENOMIC DNA]</scope>
    <source>
        <strain evidence="3 4">A-8890</strain>
    </source>
</reference>
<dbReference type="Proteomes" id="UP001321542">
    <property type="component" value="Chromosome"/>
</dbReference>
<accession>A0ABN5VKA8</accession>
<dbReference type="CDD" id="cd00093">
    <property type="entry name" value="HTH_XRE"/>
    <property type="match status" value="1"/>
</dbReference>
<feature type="domain" description="HTH cro/C1-type" evidence="2">
    <location>
        <begin position="9"/>
        <end position="64"/>
    </location>
</feature>
<dbReference type="SMART" id="SM00530">
    <property type="entry name" value="HTH_XRE"/>
    <property type="match status" value="1"/>
</dbReference>
<dbReference type="EMBL" id="AP018448">
    <property type="protein sequence ID" value="BBC33776.1"/>
    <property type="molecule type" value="Genomic_DNA"/>
</dbReference>
<proteinExistence type="predicted"/>
<dbReference type="SUPFAM" id="SSF47413">
    <property type="entry name" value="lambda repressor-like DNA-binding domains"/>
    <property type="match status" value="1"/>
</dbReference>
<evidence type="ECO:0000256" key="1">
    <source>
        <dbReference type="SAM" id="MobiDB-lite"/>
    </source>
</evidence>
<dbReference type="Gene3D" id="1.10.260.40">
    <property type="entry name" value="lambda repressor-like DNA-binding domains"/>
    <property type="match status" value="1"/>
</dbReference>
<protein>
    <recommendedName>
        <fullName evidence="2">HTH cro/C1-type domain-containing protein</fullName>
    </recommendedName>
</protein>
<feature type="region of interest" description="Disordered" evidence="1">
    <location>
        <begin position="72"/>
        <end position="132"/>
    </location>
</feature>
<dbReference type="InterPro" id="IPR010982">
    <property type="entry name" value="Lambda_DNA-bd_dom_sf"/>
</dbReference>
<evidence type="ECO:0000259" key="2">
    <source>
        <dbReference type="PROSITE" id="PS50943"/>
    </source>
</evidence>
<name>A0ABN5VKA8_9ACTN</name>
<organism evidence="3 4">
    <name type="scientific">Streptomyces graminofaciens</name>
    <dbReference type="NCBI Taxonomy" id="68212"/>
    <lineage>
        <taxon>Bacteria</taxon>
        <taxon>Bacillati</taxon>
        <taxon>Actinomycetota</taxon>
        <taxon>Actinomycetes</taxon>
        <taxon>Kitasatosporales</taxon>
        <taxon>Streptomycetaceae</taxon>
        <taxon>Streptomyces</taxon>
    </lineage>
</organism>
<evidence type="ECO:0000313" key="3">
    <source>
        <dbReference type="EMBL" id="BBC33776.1"/>
    </source>
</evidence>
<dbReference type="InterPro" id="IPR001387">
    <property type="entry name" value="Cro/C1-type_HTH"/>
</dbReference>
<keyword evidence="4" id="KW-1185">Reference proteome</keyword>
<dbReference type="Pfam" id="PF01381">
    <property type="entry name" value="HTH_3"/>
    <property type="match status" value="1"/>
</dbReference>
<gene>
    <name evidence="3" type="ORF">SGFS_050700</name>
</gene>
<reference evidence="3 4" key="2">
    <citation type="journal article" date="2023" name="ChemBioChem">
        <title>Acyltransferase Domain Exchange between Two Independent Type I Polyketide Synthases in the Same Producer Strain of Macrolide Antibiotics.</title>
        <authorList>
            <person name="Kudo F."/>
            <person name="Kishikawa K."/>
            <person name="Tsuboi K."/>
            <person name="Kido T."/>
            <person name="Usui T."/>
            <person name="Hashimoto J."/>
            <person name="Shin-Ya K."/>
            <person name="Miyanaga A."/>
            <person name="Eguchi T."/>
        </authorList>
    </citation>
    <scope>NUCLEOTIDE SEQUENCE [LARGE SCALE GENOMIC DNA]</scope>
    <source>
        <strain evidence="3 4">A-8890</strain>
    </source>
</reference>
<dbReference type="PROSITE" id="PS50943">
    <property type="entry name" value="HTH_CROC1"/>
    <property type="match status" value="1"/>
</dbReference>
<evidence type="ECO:0000313" key="4">
    <source>
        <dbReference type="Proteomes" id="UP001321542"/>
    </source>
</evidence>
<sequence>MEESLGRAVRTRRTEIGMTQTRLAELSGMTQAAISRLEHGKCMPTFPLLERIASAFGSPLLVSIEPGRGVTASFGGMGESEERTMGGMGGPGERGMRGPLQGGVPGPRERGMTVPQQGRMVSRPLYGWNPTR</sequence>